<dbReference type="AlphaFoldDB" id="A0A511TEJ1"/>
<evidence type="ECO:0000313" key="2">
    <source>
        <dbReference type="EMBL" id="GEN12585.1"/>
    </source>
</evidence>
<dbReference type="EMBL" id="BJXR01000065">
    <property type="protein sequence ID" value="GEN12585.1"/>
    <property type="molecule type" value="Genomic_DNA"/>
</dbReference>
<accession>A0A511TEJ1</accession>
<evidence type="ECO:0000313" key="3">
    <source>
        <dbReference type="Proteomes" id="UP000321514"/>
    </source>
</evidence>
<reference evidence="2 3" key="1">
    <citation type="submission" date="2019-07" db="EMBL/GenBank/DDBJ databases">
        <title>Whole genome shotgun sequence of Myxococcus fulvus NBRC 100333.</title>
        <authorList>
            <person name="Hosoyama A."/>
            <person name="Uohara A."/>
            <person name="Ohji S."/>
            <person name="Ichikawa N."/>
        </authorList>
    </citation>
    <scope>NUCLEOTIDE SEQUENCE [LARGE SCALE GENOMIC DNA]</scope>
    <source>
        <strain evidence="2 3">NBRC 100333</strain>
    </source>
</reference>
<sequence>MGSRALSPFQSTGWASPTPIPNVHEPTRPTRQSSFINAPRDTPPGFTQPQTYKGREPI</sequence>
<dbReference type="Proteomes" id="UP000321514">
    <property type="component" value="Unassembled WGS sequence"/>
</dbReference>
<comment type="caution">
    <text evidence="2">The sequence shown here is derived from an EMBL/GenBank/DDBJ whole genome shotgun (WGS) entry which is preliminary data.</text>
</comment>
<feature type="region of interest" description="Disordered" evidence="1">
    <location>
        <begin position="1"/>
        <end position="58"/>
    </location>
</feature>
<evidence type="ECO:0000256" key="1">
    <source>
        <dbReference type="SAM" id="MobiDB-lite"/>
    </source>
</evidence>
<name>A0A511TEJ1_MYXFU</name>
<proteinExistence type="predicted"/>
<gene>
    <name evidence="2" type="ORF">MFU01_76220</name>
</gene>
<organism evidence="2 3">
    <name type="scientific">Myxococcus fulvus</name>
    <dbReference type="NCBI Taxonomy" id="33"/>
    <lineage>
        <taxon>Bacteria</taxon>
        <taxon>Pseudomonadati</taxon>
        <taxon>Myxococcota</taxon>
        <taxon>Myxococcia</taxon>
        <taxon>Myxococcales</taxon>
        <taxon>Cystobacterineae</taxon>
        <taxon>Myxococcaceae</taxon>
        <taxon>Myxococcus</taxon>
    </lineage>
</organism>
<protein>
    <submittedName>
        <fullName evidence="2">Uncharacterized protein</fullName>
    </submittedName>
</protein>